<feature type="non-terminal residue" evidence="6">
    <location>
        <position position="1"/>
    </location>
</feature>
<feature type="domain" description="SRCR" evidence="5">
    <location>
        <begin position="313"/>
        <end position="409"/>
    </location>
</feature>
<dbReference type="AlphaFoldDB" id="B3S7M3"/>
<dbReference type="InParanoid" id="B3S7M3"/>
<feature type="domain" description="SRCR" evidence="5">
    <location>
        <begin position="207"/>
        <end position="307"/>
    </location>
</feature>
<dbReference type="PhylomeDB" id="B3S7M3"/>
<dbReference type="GeneID" id="6757403"/>
<keyword evidence="1" id="KW-0732">Signal</keyword>
<feature type="disulfide bond" evidence="4">
    <location>
        <begin position="143"/>
        <end position="204"/>
    </location>
</feature>
<feature type="disulfide bond" evidence="4">
    <location>
        <begin position="39"/>
        <end position="100"/>
    </location>
</feature>
<reference evidence="6 7" key="1">
    <citation type="journal article" date="2008" name="Nature">
        <title>The Trichoplax genome and the nature of placozoans.</title>
        <authorList>
            <person name="Srivastava M."/>
            <person name="Begovic E."/>
            <person name="Chapman J."/>
            <person name="Putnam N.H."/>
            <person name="Hellsten U."/>
            <person name="Kawashima T."/>
            <person name="Kuo A."/>
            <person name="Mitros T."/>
            <person name="Salamov A."/>
            <person name="Carpenter M.L."/>
            <person name="Signorovitch A.Y."/>
            <person name="Moreno M.A."/>
            <person name="Kamm K."/>
            <person name="Grimwood J."/>
            <person name="Schmutz J."/>
            <person name="Shapiro H."/>
            <person name="Grigoriev I.V."/>
            <person name="Buss L.W."/>
            <person name="Schierwater B."/>
            <person name="Dellaporta S.L."/>
            <person name="Rokhsar D.S."/>
        </authorList>
    </citation>
    <scope>NUCLEOTIDE SEQUENCE [LARGE SCALE GENOMIC DNA]</scope>
    <source>
        <strain evidence="6 7">Grell-BS-1999</strain>
    </source>
</reference>
<dbReference type="FunFam" id="3.10.250.10:FF:000001">
    <property type="entry name" value="Lysyl oxidase 4 isoform X1"/>
    <property type="match status" value="3"/>
</dbReference>
<dbReference type="PROSITE" id="PS50287">
    <property type="entry name" value="SRCR_2"/>
    <property type="match status" value="4"/>
</dbReference>
<dbReference type="KEGG" id="tad:TRIADDRAFT_30641"/>
<gene>
    <name evidence="6" type="ORF">TRIADDRAFT_30641</name>
</gene>
<feature type="disulfide bond" evidence="4">
    <location>
        <begin position="232"/>
        <end position="296"/>
    </location>
</feature>
<dbReference type="SUPFAM" id="SSF56487">
    <property type="entry name" value="SRCR-like"/>
    <property type="match status" value="4"/>
</dbReference>
<name>B3S7M3_TRIAD</name>
<dbReference type="OrthoDB" id="536948at2759"/>
<proteinExistence type="predicted"/>
<evidence type="ECO:0000313" key="6">
    <source>
        <dbReference type="EMBL" id="EDV21315.1"/>
    </source>
</evidence>
<keyword evidence="2" id="KW-0677">Repeat</keyword>
<keyword evidence="3 4" id="KW-1015">Disulfide bond</keyword>
<feature type="disulfide bond" evidence="4">
    <location>
        <begin position="245"/>
        <end position="306"/>
    </location>
</feature>
<evidence type="ECO:0000256" key="4">
    <source>
        <dbReference type="PROSITE-ProRule" id="PRU00196"/>
    </source>
</evidence>
<feature type="disulfide bond" evidence="4">
    <location>
        <begin position="70"/>
        <end position="80"/>
    </location>
</feature>
<feature type="disulfide bond" evidence="4">
    <location>
        <begin position="26"/>
        <end position="90"/>
    </location>
</feature>
<dbReference type="CTD" id="6757403"/>
<feature type="disulfide bond" evidence="4">
    <location>
        <begin position="130"/>
        <end position="194"/>
    </location>
</feature>
<dbReference type="PANTHER" id="PTHR19331">
    <property type="entry name" value="SCAVENGER RECEPTOR DOMAIN-CONTAINING"/>
    <property type="match status" value="1"/>
</dbReference>
<keyword evidence="7" id="KW-1185">Reference proteome</keyword>
<dbReference type="FunFam" id="3.10.250.10:FF:000026">
    <property type="entry name" value="Tequila, isoform D"/>
    <property type="match status" value="1"/>
</dbReference>
<feature type="domain" description="SRCR" evidence="5">
    <location>
        <begin position="105"/>
        <end position="205"/>
    </location>
</feature>
<dbReference type="EMBL" id="DS985254">
    <property type="protein sequence ID" value="EDV21315.1"/>
    <property type="molecule type" value="Genomic_DNA"/>
</dbReference>
<sequence>IRLVHGCNLSEGRLEIFYQNRWGTICDDKFDIVAAHIACRQLGYSQAERFKCCGYFGQGNGRIWMDNLVCHGNESSLHECSHNGWSIHNCNHQEDVGIICIKIQLRLQNGKTHYEGRLEILNNGEWGTVCSDYFDELAANVACRQLGYVGALDYACCARFGLGGGPIWLDDIRCNGSERSLIECSMRPFSCSDCDHFQDVGLICKKIRLVGSNDTQTGRLEIYANNQWGTVCDDLFQVDEAGVACRELGYANAKAVHSASEFGSGTGPIWLDNVFCQGNETSLLDCSYKALGRHDCSHSEDVGISCFAVNPDIRLANGGSFYGRIEIKYNNVWGTLCDNHFDIRDAKVICRQLGFMEAHRIQSYGPGTGPIYIDELNCRGYESNIFQCSHNGFEKHNCYHRQDVGVECLPCM</sequence>
<evidence type="ECO:0000259" key="5">
    <source>
        <dbReference type="PROSITE" id="PS50287"/>
    </source>
</evidence>
<evidence type="ECO:0000313" key="7">
    <source>
        <dbReference type="Proteomes" id="UP000009022"/>
    </source>
</evidence>
<dbReference type="Pfam" id="PF00530">
    <property type="entry name" value="SRCR"/>
    <property type="match status" value="4"/>
</dbReference>
<dbReference type="RefSeq" id="XP_002116282.1">
    <property type="nucleotide sequence ID" value="XM_002116246.1"/>
</dbReference>
<dbReference type="Proteomes" id="UP000009022">
    <property type="component" value="Unassembled WGS sequence"/>
</dbReference>
<feature type="disulfide bond" evidence="4">
    <location>
        <begin position="378"/>
        <end position="388"/>
    </location>
</feature>
<dbReference type="HOGENOM" id="CLU_002555_11_2_1"/>
<protein>
    <recommendedName>
        <fullName evidence="5">SRCR domain-containing protein</fullName>
    </recommendedName>
</protein>
<dbReference type="PRINTS" id="PR00258">
    <property type="entry name" value="SPERACTRCPTR"/>
</dbReference>
<comment type="caution">
    <text evidence="4">Lacks conserved residue(s) required for the propagation of feature annotation.</text>
</comment>
<accession>B3S7M3</accession>
<dbReference type="FunCoup" id="B3S7M3">
    <property type="interactions" value="20"/>
</dbReference>
<feature type="domain" description="SRCR" evidence="5">
    <location>
        <begin position="1"/>
        <end position="101"/>
    </location>
</feature>
<dbReference type="STRING" id="10228.B3S7M3"/>
<dbReference type="GO" id="GO:0016020">
    <property type="term" value="C:membrane"/>
    <property type="evidence" value="ECO:0007669"/>
    <property type="project" value="InterPro"/>
</dbReference>
<evidence type="ECO:0000256" key="2">
    <source>
        <dbReference type="ARBA" id="ARBA00022737"/>
    </source>
</evidence>
<dbReference type="Gene3D" id="3.10.250.10">
    <property type="entry name" value="SRCR-like domain"/>
    <property type="match status" value="4"/>
</dbReference>
<dbReference type="SMART" id="SM00202">
    <property type="entry name" value="SR"/>
    <property type="match status" value="4"/>
</dbReference>
<feature type="disulfide bond" evidence="4">
    <location>
        <begin position="174"/>
        <end position="184"/>
    </location>
</feature>
<dbReference type="OMA" id="XHLRLAN"/>
<evidence type="ECO:0000256" key="1">
    <source>
        <dbReference type="ARBA" id="ARBA00022729"/>
    </source>
</evidence>
<dbReference type="InterPro" id="IPR001190">
    <property type="entry name" value="SRCR"/>
</dbReference>
<dbReference type="eggNOG" id="ENOG502QQ5W">
    <property type="taxonomic scope" value="Eukaryota"/>
</dbReference>
<feature type="disulfide bond" evidence="4">
    <location>
        <begin position="276"/>
        <end position="286"/>
    </location>
</feature>
<evidence type="ECO:0000256" key="3">
    <source>
        <dbReference type="ARBA" id="ARBA00023157"/>
    </source>
</evidence>
<dbReference type="PROSITE" id="PS00420">
    <property type="entry name" value="SRCR_1"/>
    <property type="match status" value="3"/>
</dbReference>
<dbReference type="InterPro" id="IPR036772">
    <property type="entry name" value="SRCR-like_dom_sf"/>
</dbReference>
<organism evidence="6 7">
    <name type="scientific">Trichoplax adhaerens</name>
    <name type="common">Trichoplax reptans</name>
    <dbReference type="NCBI Taxonomy" id="10228"/>
    <lineage>
        <taxon>Eukaryota</taxon>
        <taxon>Metazoa</taxon>
        <taxon>Placozoa</taxon>
        <taxon>Uniplacotomia</taxon>
        <taxon>Trichoplacea</taxon>
        <taxon>Trichoplacidae</taxon>
        <taxon>Trichoplax</taxon>
    </lineage>
</organism>